<evidence type="ECO:0000313" key="1">
    <source>
        <dbReference type="EMBL" id="ACL67771.1"/>
    </source>
</evidence>
<name>B8JCQ1_ANAD2</name>
<gene>
    <name evidence="1" type="ordered locus">A2cp1_4454</name>
</gene>
<evidence type="ECO:0008006" key="3">
    <source>
        <dbReference type="Google" id="ProtNLM"/>
    </source>
</evidence>
<dbReference type="Gene3D" id="2.40.160.130">
    <property type="entry name" value="Capsule assembly protein Wzi"/>
    <property type="match status" value="1"/>
</dbReference>
<dbReference type="InterPro" id="IPR038636">
    <property type="entry name" value="Wzi_sf"/>
</dbReference>
<proteinExistence type="predicted"/>
<dbReference type="Pfam" id="PF14052">
    <property type="entry name" value="Caps_assemb_Wzi"/>
    <property type="match status" value="1"/>
</dbReference>
<keyword evidence="2" id="KW-1185">Reference proteome</keyword>
<protein>
    <recommendedName>
        <fullName evidence="3">Capsule assembly protein Wzi</fullName>
    </recommendedName>
</protein>
<dbReference type="AlphaFoldDB" id="B8JCQ1"/>
<reference evidence="1" key="1">
    <citation type="submission" date="2009-01" db="EMBL/GenBank/DDBJ databases">
        <title>Complete sequence of Anaeromyxobacter dehalogenans 2CP-1.</title>
        <authorList>
            <consortium name="US DOE Joint Genome Institute"/>
            <person name="Lucas S."/>
            <person name="Copeland A."/>
            <person name="Lapidus A."/>
            <person name="Glavina del Rio T."/>
            <person name="Dalin E."/>
            <person name="Tice H."/>
            <person name="Bruce D."/>
            <person name="Goodwin L."/>
            <person name="Pitluck S."/>
            <person name="Saunders E."/>
            <person name="Brettin T."/>
            <person name="Detter J.C."/>
            <person name="Han C."/>
            <person name="Larimer F."/>
            <person name="Land M."/>
            <person name="Hauser L."/>
            <person name="Kyrpides N."/>
            <person name="Ovchinnikova G."/>
            <person name="Beliaev A.S."/>
            <person name="Richardson P."/>
        </authorList>
    </citation>
    <scope>NUCLEOTIDE SEQUENCE</scope>
    <source>
        <strain evidence="1">2CP-1</strain>
    </source>
</reference>
<organism evidence="1 2">
    <name type="scientific">Anaeromyxobacter dehalogenans (strain ATCC BAA-258 / DSM 21875 / 2CP-1)</name>
    <dbReference type="NCBI Taxonomy" id="455488"/>
    <lineage>
        <taxon>Bacteria</taxon>
        <taxon>Pseudomonadati</taxon>
        <taxon>Myxococcota</taxon>
        <taxon>Myxococcia</taxon>
        <taxon>Myxococcales</taxon>
        <taxon>Cystobacterineae</taxon>
        <taxon>Anaeromyxobacteraceae</taxon>
        <taxon>Anaeromyxobacter</taxon>
    </lineage>
</organism>
<dbReference type="RefSeq" id="WP_015935454.1">
    <property type="nucleotide sequence ID" value="NC_011891.1"/>
</dbReference>
<dbReference type="InterPro" id="IPR026950">
    <property type="entry name" value="Caps_assemb_Wzi"/>
</dbReference>
<accession>B8JCQ1</accession>
<dbReference type="Proteomes" id="UP000007089">
    <property type="component" value="Chromosome"/>
</dbReference>
<sequence>MAVDGIGTPADELLRLGELSGAVPLSPRAIRRGGARVEARCAEGALPWDTAALEAGAGADGIRLVPLRLDAAWSSHYPSGGGTAAGGTGNDGLLWAGRGTSSMLSGGAAFRWGPFSGALAPAVSWSQNRWFTMRQNGQAGDLAYRNPFYGDGIDYPQRFGAGPFSDWSLGQSYLRADAWNVAVGISTENLWLGPGLRNSLTMTNAAPGFPHAFVGTSRPANIGIGTAEVLVYWGRLSRSTYVTHPTHPMVSGLVVDYTPRWVPGLTVGLSRHFVQVWDELQTRDWFAMFQSPRKNDLKGWYDDPTGNNPNDNQLASLFARWVFPESRLELYGEFGREDHEGSFYQYVREPDETAAWLLGLQKLFTAGGRTVRLQLEATALQQVRPTDSLRGMPTWYTHARDLSWTNEGQLLGASIGPGSDSQTLAVDVFGRGGRIGGYLERVRRDNAYYWANIEPLRDDRYTHDVEVTAGARQLLLAGPFEVSWDASASYRWSRAFLPRNEPNLRLLVQLALPIMPTR</sequence>
<dbReference type="KEGG" id="acp:A2cp1_4454"/>
<dbReference type="EMBL" id="CP001359">
    <property type="protein sequence ID" value="ACL67771.1"/>
    <property type="molecule type" value="Genomic_DNA"/>
</dbReference>
<dbReference type="HOGENOM" id="CLU_500346_0_0_7"/>
<evidence type="ECO:0000313" key="2">
    <source>
        <dbReference type="Proteomes" id="UP000007089"/>
    </source>
</evidence>